<proteinExistence type="predicted"/>
<name>A0AAW0AE25_9AGAR</name>
<evidence type="ECO:0000313" key="2">
    <source>
        <dbReference type="EMBL" id="KAK7007488.1"/>
    </source>
</evidence>
<evidence type="ECO:0000313" key="1">
    <source>
        <dbReference type="EMBL" id="KAK7007487.1"/>
    </source>
</evidence>
<organism evidence="1 3">
    <name type="scientific">Favolaschia claudopus</name>
    <dbReference type="NCBI Taxonomy" id="2862362"/>
    <lineage>
        <taxon>Eukaryota</taxon>
        <taxon>Fungi</taxon>
        <taxon>Dikarya</taxon>
        <taxon>Basidiomycota</taxon>
        <taxon>Agaricomycotina</taxon>
        <taxon>Agaricomycetes</taxon>
        <taxon>Agaricomycetidae</taxon>
        <taxon>Agaricales</taxon>
        <taxon>Marasmiineae</taxon>
        <taxon>Mycenaceae</taxon>
        <taxon>Favolaschia</taxon>
    </lineage>
</organism>
<comment type="caution">
    <text evidence="1">The sequence shown here is derived from an EMBL/GenBank/DDBJ whole genome shotgun (WGS) entry which is preliminary data.</text>
</comment>
<dbReference type="AlphaFoldDB" id="A0AAW0AE25"/>
<protein>
    <submittedName>
        <fullName evidence="1">Uncharacterized protein</fullName>
    </submittedName>
</protein>
<dbReference type="Proteomes" id="UP001362999">
    <property type="component" value="Unassembled WGS sequence"/>
</dbReference>
<reference evidence="1 3" key="1">
    <citation type="journal article" date="2024" name="J Genomics">
        <title>Draft genome sequencing and assembly of Favolaschia claudopus CIRM-BRFM 2984 isolated from oak limbs.</title>
        <authorList>
            <person name="Navarro D."/>
            <person name="Drula E."/>
            <person name="Chaduli D."/>
            <person name="Cazenave R."/>
            <person name="Ahrendt S."/>
            <person name="Wang J."/>
            <person name="Lipzen A."/>
            <person name="Daum C."/>
            <person name="Barry K."/>
            <person name="Grigoriev I.V."/>
            <person name="Favel A."/>
            <person name="Rosso M.N."/>
            <person name="Martin F."/>
        </authorList>
    </citation>
    <scope>NUCLEOTIDE SEQUENCE [LARGE SCALE GENOMIC DNA]</scope>
    <source>
        <strain evidence="1 3">CIRM-BRFM 2984</strain>
    </source>
</reference>
<gene>
    <name evidence="1" type="ORF">R3P38DRAFT_2792253</name>
    <name evidence="2" type="ORF">R3P38DRAFT_2792254</name>
</gene>
<keyword evidence="3" id="KW-1185">Reference proteome</keyword>
<accession>A0AAW0AE25</accession>
<dbReference type="EMBL" id="JAWWNJ010000070">
    <property type="protein sequence ID" value="KAK7007487.1"/>
    <property type="molecule type" value="Genomic_DNA"/>
</dbReference>
<evidence type="ECO:0000313" key="3">
    <source>
        <dbReference type="Proteomes" id="UP001362999"/>
    </source>
</evidence>
<dbReference type="EMBL" id="JAWWNJ010000070">
    <property type="protein sequence ID" value="KAK7007488.1"/>
    <property type="molecule type" value="Genomic_DNA"/>
</dbReference>
<sequence length="138" mass="15138">MFESPIACNEALDQHYKAICWAGKSGGIEALKQATDLNIASERKLAKHYNALISWQGSGTSTSDCWNPEGYPERLATVMGNPAPDSVERGLNTEELGSKLTAWEGIRLEIVFYPLDPRESGNTTGIRQHASIQCLIQT</sequence>